<accession>A0A8T0G9S9</accession>
<dbReference type="InterPro" id="IPR002182">
    <property type="entry name" value="NB-ARC"/>
</dbReference>
<dbReference type="Gene3D" id="3.40.50.300">
    <property type="entry name" value="P-loop containing nucleotide triphosphate hydrolases"/>
    <property type="match status" value="1"/>
</dbReference>
<dbReference type="Pfam" id="PF00931">
    <property type="entry name" value="NB-ARC"/>
    <property type="match status" value="1"/>
</dbReference>
<evidence type="ECO:0000256" key="1">
    <source>
        <dbReference type="SAM" id="MobiDB-lite"/>
    </source>
</evidence>
<proteinExistence type="predicted"/>
<dbReference type="EMBL" id="CM026433">
    <property type="protein sequence ID" value="KAG0554032.1"/>
    <property type="molecule type" value="Genomic_DNA"/>
</dbReference>
<dbReference type="SUPFAM" id="SSF52200">
    <property type="entry name" value="Toll/Interleukin receptor TIR domain"/>
    <property type="match status" value="1"/>
</dbReference>
<dbReference type="GO" id="GO:0043531">
    <property type="term" value="F:ADP binding"/>
    <property type="evidence" value="ECO:0007669"/>
    <property type="project" value="InterPro"/>
</dbReference>
<dbReference type="PROSITE" id="PS50104">
    <property type="entry name" value="TIR"/>
    <property type="match status" value="1"/>
</dbReference>
<dbReference type="GO" id="GO:0007165">
    <property type="term" value="P:signal transduction"/>
    <property type="evidence" value="ECO:0007669"/>
    <property type="project" value="InterPro"/>
</dbReference>
<feature type="region of interest" description="Disordered" evidence="1">
    <location>
        <begin position="1"/>
        <end position="30"/>
    </location>
</feature>
<gene>
    <name evidence="4" type="ORF">KC19_12G058100</name>
</gene>
<dbReference type="SUPFAM" id="SSF52058">
    <property type="entry name" value="L domain-like"/>
    <property type="match status" value="2"/>
</dbReference>
<name>A0A8T0G9S9_CERPU</name>
<keyword evidence="5" id="KW-1185">Reference proteome</keyword>
<dbReference type="PRINTS" id="PR00364">
    <property type="entry name" value="DISEASERSIST"/>
</dbReference>
<evidence type="ECO:0000259" key="3">
    <source>
        <dbReference type="PROSITE" id="PS50104"/>
    </source>
</evidence>
<reference evidence="4" key="1">
    <citation type="submission" date="2020-06" db="EMBL/GenBank/DDBJ databases">
        <title>WGS assembly of Ceratodon purpureus strain R40.</title>
        <authorList>
            <person name="Carey S.B."/>
            <person name="Jenkins J."/>
            <person name="Shu S."/>
            <person name="Lovell J.T."/>
            <person name="Sreedasyam A."/>
            <person name="Maumus F."/>
            <person name="Tiley G.P."/>
            <person name="Fernandez-Pozo N."/>
            <person name="Barry K."/>
            <person name="Chen C."/>
            <person name="Wang M."/>
            <person name="Lipzen A."/>
            <person name="Daum C."/>
            <person name="Saski C.A."/>
            <person name="Payton A.C."/>
            <person name="Mcbreen J.C."/>
            <person name="Conrad R.E."/>
            <person name="Kollar L.M."/>
            <person name="Olsson S."/>
            <person name="Huttunen S."/>
            <person name="Landis J.B."/>
            <person name="Wickett N.J."/>
            <person name="Johnson M.G."/>
            <person name="Rensing S.A."/>
            <person name="Grimwood J."/>
            <person name="Schmutz J."/>
            <person name="Mcdaniel S.F."/>
        </authorList>
    </citation>
    <scope>NUCLEOTIDE SEQUENCE</scope>
    <source>
        <strain evidence="4">R40</strain>
    </source>
</reference>
<dbReference type="InterPro" id="IPR035897">
    <property type="entry name" value="Toll_tir_struct_dom_sf"/>
</dbReference>
<dbReference type="SMART" id="SM00255">
    <property type="entry name" value="TIR"/>
    <property type="match status" value="1"/>
</dbReference>
<dbReference type="Proteomes" id="UP000822688">
    <property type="component" value="Chromosome 12"/>
</dbReference>
<dbReference type="SUPFAM" id="SSF52540">
    <property type="entry name" value="P-loop containing nucleoside triphosphate hydrolases"/>
    <property type="match status" value="1"/>
</dbReference>
<dbReference type="AlphaFoldDB" id="A0A8T0G9S9"/>
<dbReference type="GO" id="GO:0006952">
    <property type="term" value="P:defense response"/>
    <property type="evidence" value="ECO:0007669"/>
    <property type="project" value="InterPro"/>
</dbReference>
<dbReference type="InterPro" id="IPR000157">
    <property type="entry name" value="TIR_dom"/>
</dbReference>
<sequence>MASTSSSCHAEIKHVDVSGQGSEENVLGEESASTISEHIQEIPHEVSAATATESRNKPPSLVANWLLGFVHYVGGILGLLISFLPIIKLREHEKVKEPDCEVIRKPRTLTVDSGNIPESQHDLESKHKVFLSHSGAQKDFVEQLCVDLERCDRFPFFDKLQSSIPVGEKFPKLIFDAIEQCQVGVVILSEDFFMKSKWPMLELNAMIKKLERHNSRITIIPLFYQISIEAFKNPKNHSRWILQWKKWASIDKRINVEEWKKVLRVMKTITSIVAEKGISDVSLREGIVAEICRLVPSETRYDNSHIQGCSRICKVIQHKIDQVMTTSKNHIIGLYGMGGIGKTTIGKALCNELSSKFHDKVCHIEFGSGTEMELLRKTLKTCTQIRHDVLDELDDISQGFSYLRRRISTQKVFLVLDNVQDNYKSIQVAQAYLKGGYGPGSFILITTRTIDVLKKLHLDGSNSFEMPDLEEDEARSLILNCSISLPSNEINEEFVKNSIKQCYFSKGDGTSKHYHPLALKVLSQQLGSNSTLQPSPFSEINTFNGYGHLEHPIFSILRSTFDSLRREHQLVFMDLALLASKLNTTVWPIHWNQLDWLCMVHDKTTEEIKDMLEVLKRKLLVEDLGGGFTKIGIHDLWIEFAVEEAKPHSFRDQLWVYQEDGKRAALQRRGRWRESVERMCFFNLGFRSLDGLKLDDFVNLTVFALVVDIHMPDCALNLDLSGLVHLKSLQICTRGMSVRAHGLNFLTSLVELLWCTPGTPCLDEIGRLKSLQYLKLRNCMGINVLNFTELKFLKVVKITKFPDLITIRGFSSRLTNLRSLLIKSCKSLQNCPGLDELYSLEELSLLECSKLPRLPCLGQLTNLKECDLSQCESLEAVPGLSELVALEKFSANGCRKLAPLPDLVKLTKLQELRIEECLVQCKPGVASLFALASLRPSLSKLSVLEVITISKWNGLIWTSIPNLPMLRKLKLRDCEGDDEVPDLQSLKRLKSVKLESCDYKDLLGLSTVTALETLYIHACNELKRLPEFERLTKLRQFHICGRYLDDIRDWPSASDMCSLEVLSVDEISSTKIVPDHESLSGLRKLKLYGSGCENVLSMASSSQLEFLSIYYFETTEELDFSGFPNLRELVLWRCGALKRLTCSKPLTALNRLQVENCVSLVEMPNLSSTFPHLENLFLKNCRALSCMTCSGPLLDLKNIELIGCDRRIEMPYSVSTFPKLKCYIVGDSSS</sequence>
<evidence type="ECO:0000313" key="4">
    <source>
        <dbReference type="EMBL" id="KAG0554032.1"/>
    </source>
</evidence>
<feature type="transmembrane region" description="Helical" evidence="2">
    <location>
        <begin position="65"/>
        <end position="87"/>
    </location>
</feature>
<evidence type="ECO:0000313" key="5">
    <source>
        <dbReference type="Proteomes" id="UP000822688"/>
    </source>
</evidence>
<dbReference type="InterPro" id="IPR032675">
    <property type="entry name" value="LRR_dom_sf"/>
</dbReference>
<dbReference type="PANTHER" id="PTHR11017">
    <property type="entry name" value="LEUCINE-RICH REPEAT-CONTAINING PROTEIN"/>
    <property type="match status" value="1"/>
</dbReference>
<keyword evidence="2" id="KW-0472">Membrane</keyword>
<dbReference type="PANTHER" id="PTHR11017:SF579">
    <property type="entry name" value="TIR DOMAIN-CONTAINING PROTEIN"/>
    <property type="match status" value="1"/>
</dbReference>
<keyword evidence="2" id="KW-1133">Transmembrane helix</keyword>
<protein>
    <recommendedName>
        <fullName evidence="3">TIR domain-containing protein</fullName>
    </recommendedName>
</protein>
<dbReference type="InterPro" id="IPR027417">
    <property type="entry name" value="P-loop_NTPase"/>
</dbReference>
<evidence type="ECO:0000256" key="2">
    <source>
        <dbReference type="SAM" id="Phobius"/>
    </source>
</evidence>
<dbReference type="Pfam" id="PF13676">
    <property type="entry name" value="TIR_2"/>
    <property type="match status" value="1"/>
</dbReference>
<dbReference type="Gene3D" id="3.80.10.10">
    <property type="entry name" value="Ribonuclease Inhibitor"/>
    <property type="match status" value="2"/>
</dbReference>
<feature type="domain" description="TIR" evidence="3">
    <location>
        <begin position="125"/>
        <end position="266"/>
    </location>
</feature>
<organism evidence="4 5">
    <name type="scientific">Ceratodon purpureus</name>
    <name type="common">Fire moss</name>
    <name type="synonym">Dicranum purpureum</name>
    <dbReference type="NCBI Taxonomy" id="3225"/>
    <lineage>
        <taxon>Eukaryota</taxon>
        <taxon>Viridiplantae</taxon>
        <taxon>Streptophyta</taxon>
        <taxon>Embryophyta</taxon>
        <taxon>Bryophyta</taxon>
        <taxon>Bryophytina</taxon>
        <taxon>Bryopsida</taxon>
        <taxon>Dicranidae</taxon>
        <taxon>Pseudoditrichales</taxon>
        <taxon>Ditrichaceae</taxon>
        <taxon>Ceratodon</taxon>
    </lineage>
</organism>
<dbReference type="Gene3D" id="3.40.50.10140">
    <property type="entry name" value="Toll/interleukin-1 receptor homology (TIR) domain"/>
    <property type="match status" value="1"/>
</dbReference>
<dbReference type="InterPro" id="IPR044974">
    <property type="entry name" value="Disease_R_plants"/>
</dbReference>
<comment type="caution">
    <text evidence="4">The sequence shown here is derived from an EMBL/GenBank/DDBJ whole genome shotgun (WGS) entry which is preliminary data.</text>
</comment>
<keyword evidence="2" id="KW-0812">Transmembrane</keyword>